<name>A0A1M5RQG5_9FIRM</name>
<dbReference type="InterPro" id="IPR003772">
    <property type="entry name" value="YceD"/>
</dbReference>
<dbReference type="PANTHER" id="PTHR34374">
    <property type="entry name" value="LARGE RIBOSOMAL RNA SUBUNIT ACCUMULATION PROTEIN YCED HOMOLOG 1, CHLOROPLASTIC"/>
    <property type="match status" value="1"/>
</dbReference>
<evidence type="ECO:0008006" key="3">
    <source>
        <dbReference type="Google" id="ProtNLM"/>
    </source>
</evidence>
<dbReference type="AlphaFoldDB" id="A0A1M5RQG5"/>
<dbReference type="RefSeq" id="WP_073194872.1">
    <property type="nucleotide sequence ID" value="NZ_FQXO01000007.1"/>
</dbReference>
<sequence length="169" mass="19041">MKVDISKLLDGTVEVINLCKEVDISSLSIKGREIELLAPVSIDGGIYRVDKDLFINATVIYTYKENCARCLTEFNNKVSTVLLGRLVEQENNISEEEIDEILVVYKDGIVDLQEFIVSAILLSFPMKALCDEACKGLCPKCGQNLNLQKCKCKDDFIDPRFEKLKELLD</sequence>
<gene>
    <name evidence="1" type="ORF">SAMN02745135_00309</name>
</gene>
<dbReference type="OrthoDB" id="9790372at2"/>
<dbReference type="Proteomes" id="UP000183967">
    <property type="component" value="Unassembled WGS sequence"/>
</dbReference>
<accession>A0A1M5RQG5</accession>
<protein>
    <recommendedName>
        <fullName evidence="3">ACR, COG1399</fullName>
    </recommendedName>
</protein>
<dbReference type="Pfam" id="PF02620">
    <property type="entry name" value="YceD"/>
    <property type="match status" value="1"/>
</dbReference>
<evidence type="ECO:0000313" key="2">
    <source>
        <dbReference type="Proteomes" id="UP000183967"/>
    </source>
</evidence>
<dbReference type="EMBL" id="FQXO01000007">
    <property type="protein sequence ID" value="SHH28368.1"/>
    <property type="molecule type" value="Genomic_DNA"/>
</dbReference>
<reference evidence="2" key="1">
    <citation type="submission" date="2016-11" db="EMBL/GenBank/DDBJ databases">
        <authorList>
            <person name="Varghese N."/>
            <person name="Submissions S."/>
        </authorList>
    </citation>
    <scope>NUCLEOTIDE SEQUENCE [LARGE SCALE GENOMIC DNA]</scope>
    <source>
        <strain evidence="2">DSM 13643</strain>
    </source>
</reference>
<evidence type="ECO:0000313" key="1">
    <source>
        <dbReference type="EMBL" id="SHH28368.1"/>
    </source>
</evidence>
<dbReference type="PANTHER" id="PTHR34374:SF1">
    <property type="entry name" value="LARGE RIBOSOMAL RNA SUBUNIT ACCUMULATION PROTEIN YCED HOMOLOG 1, CHLOROPLASTIC"/>
    <property type="match status" value="1"/>
</dbReference>
<keyword evidence="2" id="KW-1185">Reference proteome</keyword>
<proteinExistence type="predicted"/>
<organism evidence="1 2">
    <name type="scientific">Caloranaerobacter azorensis DSM 13643</name>
    <dbReference type="NCBI Taxonomy" id="1121264"/>
    <lineage>
        <taxon>Bacteria</taxon>
        <taxon>Bacillati</taxon>
        <taxon>Bacillota</taxon>
        <taxon>Tissierellia</taxon>
        <taxon>Tissierellales</taxon>
        <taxon>Thermohalobacteraceae</taxon>
        <taxon>Caloranaerobacter</taxon>
    </lineage>
</organism>